<reference evidence="1" key="1">
    <citation type="submission" date="2014-09" db="EMBL/GenBank/DDBJ databases">
        <authorList>
            <person name="Magalhaes I.L.F."/>
            <person name="Oliveira U."/>
            <person name="Santos F.R."/>
            <person name="Vidigal T.H.D.A."/>
            <person name="Brescovit A.D."/>
            <person name="Santos A.J."/>
        </authorList>
    </citation>
    <scope>NUCLEOTIDE SEQUENCE</scope>
    <source>
        <tissue evidence="1">Shoot tissue taken approximately 20 cm above the soil surface</tissue>
    </source>
</reference>
<name>A0A0A9A0L9_ARUDO</name>
<proteinExistence type="predicted"/>
<sequence>MVWILDKATMSNKVC</sequence>
<protein>
    <submittedName>
        <fullName evidence="1">Uncharacterized protein</fullName>
    </submittedName>
</protein>
<accession>A0A0A9A0L9</accession>
<evidence type="ECO:0000313" key="1">
    <source>
        <dbReference type="EMBL" id="JAD43518.1"/>
    </source>
</evidence>
<dbReference type="EMBL" id="GBRH01254377">
    <property type="protein sequence ID" value="JAD43518.1"/>
    <property type="molecule type" value="Transcribed_RNA"/>
</dbReference>
<organism evidence="1">
    <name type="scientific">Arundo donax</name>
    <name type="common">Giant reed</name>
    <name type="synonym">Donax arundinaceus</name>
    <dbReference type="NCBI Taxonomy" id="35708"/>
    <lineage>
        <taxon>Eukaryota</taxon>
        <taxon>Viridiplantae</taxon>
        <taxon>Streptophyta</taxon>
        <taxon>Embryophyta</taxon>
        <taxon>Tracheophyta</taxon>
        <taxon>Spermatophyta</taxon>
        <taxon>Magnoliopsida</taxon>
        <taxon>Liliopsida</taxon>
        <taxon>Poales</taxon>
        <taxon>Poaceae</taxon>
        <taxon>PACMAD clade</taxon>
        <taxon>Arundinoideae</taxon>
        <taxon>Arundineae</taxon>
        <taxon>Arundo</taxon>
    </lineage>
</organism>
<reference evidence="1" key="2">
    <citation type="journal article" date="2015" name="Data Brief">
        <title>Shoot transcriptome of the giant reed, Arundo donax.</title>
        <authorList>
            <person name="Barrero R.A."/>
            <person name="Guerrero F.D."/>
            <person name="Moolhuijzen P."/>
            <person name="Goolsby J.A."/>
            <person name="Tidwell J."/>
            <person name="Bellgard S.E."/>
            <person name="Bellgard M.I."/>
        </authorList>
    </citation>
    <scope>NUCLEOTIDE SEQUENCE</scope>
    <source>
        <tissue evidence="1">Shoot tissue taken approximately 20 cm above the soil surface</tissue>
    </source>
</reference>